<dbReference type="STRING" id="387005.A0A183HXG6"/>
<evidence type="ECO:0000313" key="4">
    <source>
        <dbReference type="WBParaSite" id="OFLC_0001217801-mRNA-1"/>
    </source>
</evidence>
<feature type="compositionally biased region" description="Polar residues" evidence="1">
    <location>
        <begin position="189"/>
        <end position="250"/>
    </location>
</feature>
<gene>
    <name evidence="2" type="ORF">OFLC_LOCUS12175</name>
</gene>
<feature type="region of interest" description="Disordered" evidence="1">
    <location>
        <begin position="130"/>
        <end position="166"/>
    </location>
</feature>
<reference evidence="2 3" key="2">
    <citation type="submission" date="2018-11" db="EMBL/GenBank/DDBJ databases">
        <authorList>
            <consortium name="Pathogen Informatics"/>
        </authorList>
    </citation>
    <scope>NUCLEOTIDE SEQUENCE [LARGE SCALE GENOMIC DNA]</scope>
</reference>
<dbReference type="EMBL" id="UZAJ01018563">
    <property type="protein sequence ID" value="VDO82536.1"/>
    <property type="molecule type" value="Genomic_DNA"/>
</dbReference>
<evidence type="ECO:0000313" key="3">
    <source>
        <dbReference type="Proteomes" id="UP000267606"/>
    </source>
</evidence>
<evidence type="ECO:0000256" key="1">
    <source>
        <dbReference type="SAM" id="MobiDB-lite"/>
    </source>
</evidence>
<feature type="region of interest" description="Disordered" evidence="1">
    <location>
        <begin position="186"/>
        <end position="317"/>
    </location>
</feature>
<feature type="compositionally biased region" description="Polar residues" evidence="1">
    <location>
        <begin position="135"/>
        <end position="166"/>
    </location>
</feature>
<feature type="region of interest" description="Disordered" evidence="1">
    <location>
        <begin position="79"/>
        <end position="99"/>
    </location>
</feature>
<dbReference type="AlphaFoldDB" id="A0A183HXG6"/>
<feature type="compositionally biased region" description="Polar residues" evidence="1">
    <location>
        <begin position="286"/>
        <end position="317"/>
    </location>
</feature>
<dbReference type="WBParaSite" id="OFLC_0001217801-mRNA-1">
    <property type="protein sequence ID" value="OFLC_0001217801-mRNA-1"/>
    <property type="gene ID" value="OFLC_0001217801"/>
</dbReference>
<dbReference type="Proteomes" id="UP000267606">
    <property type="component" value="Unassembled WGS sequence"/>
</dbReference>
<evidence type="ECO:0000313" key="2">
    <source>
        <dbReference type="EMBL" id="VDO82536.1"/>
    </source>
</evidence>
<sequence>MKCFPEDELKSGIEKERIRKNTVPKWDGKKVQRLSTSHAVILPRATSAINKETEKMTTDKKDIGAIVKRRNTNDLKSIHEQNSDFQFQSNSENKTKSPLIRLNRQKDQIPLHIAFHNLKDKEENEKKLHDDFKRQSNNQNKRIISNGSKEGNKYGSSDTIARNGTDASSYTKFNETNVSANHDIGLQAAPSNHRPQSVPGTQDNALFSSNNIEKYSSTVEKEPQSNYVKESRSTYGKEQQGNYRKNPQSSHGEKRQSSYEEKRQSGYKSIIVKEPQSSYEEKPQISYGQKPQNGSGKRPQSTSREKPQSSYEEIPQS</sequence>
<organism evidence="4">
    <name type="scientific">Onchocerca flexuosa</name>
    <dbReference type="NCBI Taxonomy" id="387005"/>
    <lineage>
        <taxon>Eukaryota</taxon>
        <taxon>Metazoa</taxon>
        <taxon>Ecdysozoa</taxon>
        <taxon>Nematoda</taxon>
        <taxon>Chromadorea</taxon>
        <taxon>Rhabditida</taxon>
        <taxon>Spirurina</taxon>
        <taxon>Spiruromorpha</taxon>
        <taxon>Filarioidea</taxon>
        <taxon>Onchocercidae</taxon>
        <taxon>Onchocerca</taxon>
    </lineage>
</organism>
<protein>
    <submittedName>
        <fullName evidence="2 4">Uncharacterized protein</fullName>
    </submittedName>
</protein>
<keyword evidence="3" id="KW-1185">Reference proteome</keyword>
<feature type="compositionally biased region" description="Basic and acidic residues" evidence="1">
    <location>
        <begin position="251"/>
        <end position="264"/>
    </location>
</feature>
<feature type="compositionally biased region" description="Polar residues" evidence="1">
    <location>
        <begin position="83"/>
        <end position="92"/>
    </location>
</feature>
<name>A0A183HXG6_9BILA</name>
<accession>A0A183HXG6</accession>
<reference evidence="4" key="1">
    <citation type="submission" date="2016-06" db="UniProtKB">
        <authorList>
            <consortium name="WormBaseParasite"/>
        </authorList>
    </citation>
    <scope>IDENTIFICATION</scope>
</reference>
<proteinExistence type="predicted"/>